<dbReference type="RefSeq" id="WP_026980171.1">
    <property type="nucleotide sequence ID" value="NZ_AUCZ01000007.1"/>
</dbReference>
<name>A0A0A2MCD5_9FLAO</name>
<feature type="transmembrane region" description="Helical" evidence="5">
    <location>
        <begin position="488"/>
        <end position="512"/>
    </location>
</feature>
<feature type="transmembrane region" description="Helical" evidence="5">
    <location>
        <begin position="352"/>
        <end position="370"/>
    </location>
</feature>
<dbReference type="InterPro" id="IPR011385">
    <property type="entry name" value="Site-sp_rcmbase"/>
</dbReference>
<accession>A0A0A2MCD5</accession>
<keyword evidence="4 5" id="KW-0472">Membrane</keyword>
<dbReference type="PIRSF" id="PIRSF015380">
    <property type="entry name" value="Site-sp_rcmb"/>
    <property type="match status" value="1"/>
</dbReference>
<feature type="transmembrane region" description="Helical" evidence="5">
    <location>
        <begin position="562"/>
        <end position="580"/>
    </location>
</feature>
<evidence type="ECO:0000313" key="6">
    <source>
        <dbReference type="EMBL" id="KGO90332.1"/>
    </source>
</evidence>
<proteinExistence type="predicted"/>
<organism evidence="6 7">
    <name type="scientific">Flavobacterium suncheonense GH29-5 = DSM 17707</name>
    <dbReference type="NCBI Taxonomy" id="1121899"/>
    <lineage>
        <taxon>Bacteria</taxon>
        <taxon>Pseudomonadati</taxon>
        <taxon>Bacteroidota</taxon>
        <taxon>Flavobacteriia</taxon>
        <taxon>Flavobacteriales</taxon>
        <taxon>Flavobacteriaceae</taxon>
        <taxon>Flavobacterium</taxon>
    </lineage>
</organism>
<dbReference type="eggNOG" id="COG4389">
    <property type="taxonomic scope" value="Bacteria"/>
</dbReference>
<comment type="subcellular location">
    <subcellularLocation>
        <location evidence="1">Membrane</location>
        <topology evidence="1">Multi-pass membrane protein</topology>
    </subcellularLocation>
</comment>
<evidence type="ECO:0000313" key="7">
    <source>
        <dbReference type="Proteomes" id="UP000030121"/>
    </source>
</evidence>
<dbReference type="STRING" id="1121899.GCA_000430025_01723"/>
<feature type="transmembrane region" description="Helical" evidence="5">
    <location>
        <begin position="382"/>
        <end position="403"/>
    </location>
</feature>
<dbReference type="Pfam" id="PF10136">
    <property type="entry name" value="SpecificRecomb"/>
    <property type="match status" value="1"/>
</dbReference>
<sequence>MNLGKRVKARQNIAELFENHFSNGNYAASQDLDFLVDLVHFFRPHKPKEERVSLESLLLFLAENPIEKGLFIRYIRNVFANRKFSRMLSDAGILKDSDFIYEVKKRLTAKILPFQPQKDTLEYVLNQVFYLDTDTIWVNHIPKEELHRLFRLLELSEVFSSAKEDTPLSELLNGMGLLTQRMSGRAMENDVIKMVPEYDAFDSPFVAMEKEFLQIEQQVRQTASLNSDDLHYRQFVVLHRQCVEYVERAFANSSKYGISIKVNQSLLRIRQQLYRLKVLMPLLVGTTASEKEENLIQLALKLIKYNCYKNNVGKLINDSTQLLSYEITQHTAKTGEHYITETPKEYFQMLRAAMGAGLVVGFLCIFKVMLGKIETSYFGHAFLYSMNYAFGFITIFLLGYALATKQPAMTAATIAKALEIGMKRPNKNGEKHSSFAHLFARLFRSQFIAFVGNVFVAFPVALAGIWLIDLAFHYNIAETKWPKLIADISPIASPAIFHAAIAGVFLFLSGIISGSVSNRNKHHQVYYRIQEHPFLKMTFGVDKTKRFANWIENNWPGVISNFWFGVFMGSTASVGAFLGLDFDVRHITFVSGNLALGLYGADFQLTQAMLFWGIVGIGVIGFVNFIVSFSLSLGLALRSRNIPLSEIRFLNKAIWTYFKKQPAAFFFPVKEK</sequence>
<gene>
    <name evidence="6" type="ORF">Q764_01930</name>
</gene>
<evidence type="ECO:0000256" key="3">
    <source>
        <dbReference type="ARBA" id="ARBA00022989"/>
    </source>
</evidence>
<feature type="transmembrane region" description="Helical" evidence="5">
    <location>
        <begin position="609"/>
        <end position="637"/>
    </location>
</feature>
<dbReference type="OrthoDB" id="5688397at2"/>
<dbReference type="EMBL" id="JRLW01000002">
    <property type="protein sequence ID" value="KGO90332.1"/>
    <property type="molecule type" value="Genomic_DNA"/>
</dbReference>
<comment type="caution">
    <text evidence="6">The sequence shown here is derived from an EMBL/GenBank/DDBJ whole genome shotgun (WGS) entry which is preliminary data.</text>
</comment>
<protein>
    <submittedName>
        <fullName evidence="6">Recombinase</fullName>
    </submittedName>
</protein>
<reference evidence="6 7" key="1">
    <citation type="submission" date="2013-09" db="EMBL/GenBank/DDBJ databases">
        <authorList>
            <person name="Zeng Z."/>
            <person name="Chen C."/>
        </authorList>
    </citation>
    <scope>NUCLEOTIDE SEQUENCE [LARGE SCALE GENOMIC DNA]</scope>
    <source>
        <strain evidence="6 7">GH29-5</strain>
    </source>
</reference>
<dbReference type="InterPro" id="IPR023271">
    <property type="entry name" value="Aquaporin-like"/>
</dbReference>
<evidence type="ECO:0000256" key="1">
    <source>
        <dbReference type="ARBA" id="ARBA00004141"/>
    </source>
</evidence>
<keyword evidence="2 5" id="KW-0812">Transmembrane</keyword>
<dbReference type="GO" id="GO:0016020">
    <property type="term" value="C:membrane"/>
    <property type="evidence" value="ECO:0007669"/>
    <property type="project" value="UniProtKB-SubCell"/>
</dbReference>
<dbReference type="AlphaFoldDB" id="A0A0A2MCD5"/>
<feature type="transmembrane region" description="Helical" evidence="5">
    <location>
        <begin position="447"/>
        <end position="468"/>
    </location>
</feature>
<evidence type="ECO:0000256" key="4">
    <source>
        <dbReference type="ARBA" id="ARBA00023136"/>
    </source>
</evidence>
<dbReference type="Proteomes" id="UP000030121">
    <property type="component" value="Unassembled WGS sequence"/>
</dbReference>
<keyword evidence="3 5" id="KW-1133">Transmembrane helix</keyword>
<dbReference type="Gene3D" id="1.20.1080.10">
    <property type="entry name" value="Glycerol uptake facilitator protein"/>
    <property type="match status" value="1"/>
</dbReference>
<evidence type="ECO:0000256" key="5">
    <source>
        <dbReference type="SAM" id="Phobius"/>
    </source>
</evidence>
<keyword evidence="7" id="KW-1185">Reference proteome</keyword>
<evidence type="ECO:0000256" key="2">
    <source>
        <dbReference type="ARBA" id="ARBA00022692"/>
    </source>
</evidence>